<dbReference type="SUPFAM" id="SSF48452">
    <property type="entry name" value="TPR-like"/>
    <property type="match status" value="2"/>
</dbReference>
<gene>
    <name evidence="4" type="ORF">MACH08_29170</name>
</gene>
<name>A0ABQ5TJU5_9BACI</name>
<evidence type="ECO:0000256" key="3">
    <source>
        <dbReference type="PROSITE-ProRule" id="PRU00339"/>
    </source>
</evidence>
<reference evidence="4 5" key="1">
    <citation type="submission" date="2023-02" db="EMBL/GenBank/DDBJ databases">
        <title>Oceanobacillus kimchii IFOP_LL358 isolated form Alexandrium catenella lab strain.</title>
        <authorList>
            <person name="Gajardo G."/>
            <person name="Ueki S."/>
            <person name="Maruyama F."/>
        </authorList>
    </citation>
    <scope>NUCLEOTIDE SEQUENCE [LARGE SCALE GENOMIC DNA]</scope>
    <source>
        <strain evidence="4 5">IFOP_LL358</strain>
    </source>
</reference>
<dbReference type="Proteomes" id="UP001275436">
    <property type="component" value="Unassembled WGS sequence"/>
</dbReference>
<dbReference type="Gene3D" id="1.25.40.10">
    <property type="entry name" value="Tetratricopeptide repeat domain"/>
    <property type="match status" value="2"/>
</dbReference>
<accession>A0ABQ5TJU5</accession>
<evidence type="ECO:0008006" key="6">
    <source>
        <dbReference type="Google" id="ProtNLM"/>
    </source>
</evidence>
<comment type="caution">
    <text evidence="4">The sequence shown here is derived from an EMBL/GenBank/DDBJ whole genome shotgun (WGS) entry which is preliminary data.</text>
</comment>
<dbReference type="InterPro" id="IPR019734">
    <property type="entry name" value="TPR_rpt"/>
</dbReference>
<evidence type="ECO:0000313" key="4">
    <source>
        <dbReference type="EMBL" id="GLO67133.1"/>
    </source>
</evidence>
<keyword evidence="5" id="KW-1185">Reference proteome</keyword>
<proteinExistence type="predicted"/>
<evidence type="ECO:0000256" key="1">
    <source>
        <dbReference type="ARBA" id="ARBA00022737"/>
    </source>
</evidence>
<keyword evidence="2 3" id="KW-0802">TPR repeat</keyword>
<evidence type="ECO:0000313" key="5">
    <source>
        <dbReference type="Proteomes" id="UP001275436"/>
    </source>
</evidence>
<evidence type="ECO:0000256" key="2">
    <source>
        <dbReference type="ARBA" id="ARBA00022803"/>
    </source>
</evidence>
<dbReference type="PANTHER" id="PTHR45586">
    <property type="entry name" value="TPR REPEAT-CONTAINING PROTEIN PA4667"/>
    <property type="match status" value="1"/>
</dbReference>
<dbReference type="EMBL" id="BSKO01000001">
    <property type="protein sequence ID" value="GLO67133.1"/>
    <property type="molecule type" value="Genomic_DNA"/>
</dbReference>
<protein>
    <recommendedName>
        <fullName evidence="6">Tetratricopeptide repeat protein</fullName>
    </recommendedName>
</protein>
<dbReference type="RefSeq" id="WP_215064530.1">
    <property type="nucleotide sequence ID" value="NZ_BSKO01000001.1"/>
</dbReference>
<organism evidence="4 5">
    <name type="scientific">Oceanobacillus kimchii</name>
    <dbReference type="NCBI Taxonomy" id="746691"/>
    <lineage>
        <taxon>Bacteria</taxon>
        <taxon>Bacillati</taxon>
        <taxon>Bacillota</taxon>
        <taxon>Bacilli</taxon>
        <taxon>Bacillales</taxon>
        <taxon>Bacillaceae</taxon>
        <taxon>Oceanobacillus</taxon>
    </lineage>
</organism>
<dbReference type="InterPro" id="IPR011990">
    <property type="entry name" value="TPR-like_helical_dom_sf"/>
</dbReference>
<dbReference type="InterPro" id="IPR051012">
    <property type="entry name" value="CellSynth/LPSAsmb/PSIAsmb"/>
</dbReference>
<dbReference type="PROSITE" id="PS50005">
    <property type="entry name" value="TPR"/>
    <property type="match status" value="1"/>
</dbReference>
<dbReference type="PANTHER" id="PTHR45586:SF1">
    <property type="entry name" value="LIPOPOLYSACCHARIDE ASSEMBLY PROTEIN B"/>
    <property type="match status" value="1"/>
</dbReference>
<sequence>MQSKGKKAEYNKVIPFIPEGDFYYTKGVEAFKKRKFDIAIKWMKKAMEQKPKDPLYKCQLSIIYTEVGSYHKANQLLTEVLQSSDYIDCYYLIANNYAHLGLLYDARKYAQFYLDKEPDGDFSEDANRLLELIQIDEDIDDLDLEDEDELLIYQETAFYHMENSEWTKAIPIIEEMIDLFPDHILAKHEYAQAIFYTGKQNEAIKIEKDILEEDPNSLYSHMNLALFYYEQKNPAYEKHIQALLNIYPIHVQQKLRVAVTLARTGNSEEAYNRFKQLAKEPVKTHLSYYKWYSICAYNCGDPGKALDIWEEGCKKHPRLSDEEGPWNNK</sequence>
<feature type="repeat" description="TPR" evidence="3">
    <location>
        <begin position="20"/>
        <end position="53"/>
    </location>
</feature>
<keyword evidence="1" id="KW-0677">Repeat</keyword>